<gene>
    <name evidence="5" type="ORF">GCU56_11240</name>
</gene>
<dbReference type="Pfam" id="PF00941">
    <property type="entry name" value="FAD_binding_5"/>
    <property type="match status" value="1"/>
</dbReference>
<keyword evidence="1" id="KW-0285">Flavoprotein</keyword>
<dbReference type="InterPro" id="IPR016169">
    <property type="entry name" value="FAD-bd_PCMH_sub2"/>
</dbReference>
<dbReference type="InterPro" id="IPR051312">
    <property type="entry name" value="Diverse_Substr_Oxidored"/>
</dbReference>
<reference evidence="5 6" key="1">
    <citation type="submission" date="2020-02" db="EMBL/GenBank/DDBJ databases">
        <title>Geodermatophilus sabuli CPCC 205279 I12A-02694.</title>
        <authorList>
            <person name="Jiang Z."/>
        </authorList>
    </citation>
    <scope>NUCLEOTIDE SEQUENCE [LARGE SCALE GENOMIC DNA]</scope>
    <source>
        <strain evidence="5 6">I12A-02694</strain>
    </source>
</reference>
<accession>A0A7K3W3E0</accession>
<dbReference type="GO" id="GO:0071949">
    <property type="term" value="F:FAD binding"/>
    <property type="evidence" value="ECO:0007669"/>
    <property type="project" value="InterPro"/>
</dbReference>
<dbReference type="SUPFAM" id="SSF56176">
    <property type="entry name" value="FAD-binding/transporter-associated domain-like"/>
    <property type="match status" value="1"/>
</dbReference>
<dbReference type="InterPro" id="IPR036318">
    <property type="entry name" value="FAD-bd_PCMH-like_sf"/>
</dbReference>
<keyword evidence="3" id="KW-0560">Oxidoreductase</keyword>
<dbReference type="InterPro" id="IPR016166">
    <property type="entry name" value="FAD-bd_PCMH"/>
</dbReference>
<evidence type="ECO:0000313" key="5">
    <source>
        <dbReference type="EMBL" id="NEK58447.1"/>
    </source>
</evidence>
<protein>
    <submittedName>
        <fullName evidence="5">Xanthine dehydrogenase family protein subunit M</fullName>
    </submittedName>
</protein>
<keyword evidence="2" id="KW-0274">FAD</keyword>
<dbReference type="InterPro" id="IPR005107">
    <property type="entry name" value="CO_DH_flav_C"/>
</dbReference>
<evidence type="ECO:0000313" key="6">
    <source>
        <dbReference type="Proteomes" id="UP000470246"/>
    </source>
</evidence>
<evidence type="ECO:0000256" key="3">
    <source>
        <dbReference type="ARBA" id="ARBA00023002"/>
    </source>
</evidence>
<dbReference type="Pfam" id="PF03450">
    <property type="entry name" value="CO_deh_flav_C"/>
    <property type="match status" value="1"/>
</dbReference>
<proteinExistence type="predicted"/>
<dbReference type="AlphaFoldDB" id="A0A7K3W3E0"/>
<sequence>MIPAEFDYVAASSLEDALRLLGEHGDEAKLLAGGHSLIPLMKFRLAAPSVLVDISRLPELRTLRPSDGHLRLGAGLRIRDLELSPVVREQVPLLAAAAASVGDRQVRARATVGGTVVHGDPAADIPAVLVTLDATLVLRGPAGERELSAAEFFVDFWETACGLDEVLVEIVVPALPGRRWAFEKFRQRSQDWATVGVAVQETADGEHAVGLVNMAPVPWRASPVEDALRSGAAVPEAAGHAAEGAAPPSDLRGDSAYRAHLAQVLTAKALTTAGAGS</sequence>
<dbReference type="Gene3D" id="3.30.43.10">
    <property type="entry name" value="Uridine Diphospho-n-acetylenolpyruvylglucosamine Reductase, domain 2"/>
    <property type="match status" value="1"/>
</dbReference>
<dbReference type="PANTHER" id="PTHR42659">
    <property type="entry name" value="XANTHINE DEHYDROGENASE SUBUNIT C-RELATED"/>
    <property type="match status" value="1"/>
</dbReference>
<dbReference type="InterPro" id="IPR016167">
    <property type="entry name" value="FAD-bd_PCMH_sub1"/>
</dbReference>
<keyword evidence="6" id="KW-1185">Reference proteome</keyword>
<dbReference type="RefSeq" id="WP_163481815.1">
    <property type="nucleotide sequence ID" value="NZ_JAAGWF010000010.1"/>
</dbReference>
<dbReference type="PROSITE" id="PS51387">
    <property type="entry name" value="FAD_PCMH"/>
    <property type="match status" value="1"/>
</dbReference>
<organism evidence="5 6">
    <name type="scientific">Geodermatophilus sabuli</name>
    <dbReference type="NCBI Taxonomy" id="1564158"/>
    <lineage>
        <taxon>Bacteria</taxon>
        <taxon>Bacillati</taxon>
        <taxon>Actinomycetota</taxon>
        <taxon>Actinomycetes</taxon>
        <taxon>Geodermatophilales</taxon>
        <taxon>Geodermatophilaceae</taxon>
        <taxon>Geodermatophilus</taxon>
    </lineage>
</organism>
<evidence type="ECO:0000256" key="1">
    <source>
        <dbReference type="ARBA" id="ARBA00022630"/>
    </source>
</evidence>
<dbReference type="InterPro" id="IPR002346">
    <property type="entry name" value="Mopterin_DH_FAD-bd"/>
</dbReference>
<name>A0A7K3W3E0_9ACTN</name>
<dbReference type="Proteomes" id="UP000470246">
    <property type="component" value="Unassembled WGS sequence"/>
</dbReference>
<dbReference type="InterPro" id="IPR036683">
    <property type="entry name" value="CO_DH_flav_C_dom_sf"/>
</dbReference>
<dbReference type="PANTHER" id="PTHR42659:SF2">
    <property type="entry name" value="XANTHINE DEHYDROGENASE SUBUNIT C-RELATED"/>
    <property type="match status" value="1"/>
</dbReference>
<feature type="domain" description="FAD-binding PCMH-type" evidence="4">
    <location>
        <begin position="1"/>
        <end position="177"/>
    </location>
</feature>
<evidence type="ECO:0000256" key="2">
    <source>
        <dbReference type="ARBA" id="ARBA00022827"/>
    </source>
</evidence>
<dbReference type="Gene3D" id="3.30.390.50">
    <property type="entry name" value="CO dehydrogenase flavoprotein, C-terminal domain"/>
    <property type="match status" value="1"/>
</dbReference>
<dbReference type="EMBL" id="JAAGWF010000010">
    <property type="protein sequence ID" value="NEK58447.1"/>
    <property type="molecule type" value="Genomic_DNA"/>
</dbReference>
<dbReference type="GO" id="GO:0016491">
    <property type="term" value="F:oxidoreductase activity"/>
    <property type="evidence" value="ECO:0007669"/>
    <property type="project" value="UniProtKB-KW"/>
</dbReference>
<dbReference type="Gene3D" id="3.30.465.10">
    <property type="match status" value="1"/>
</dbReference>
<comment type="caution">
    <text evidence="5">The sequence shown here is derived from an EMBL/GenBank/DDBJ whole genome shotgun (WGS) entry which is preliminary data.</text>
</comment>
<evidence type="ECO:0000259" key="4">
    <source>
        <dbReference type="PROSITE" id="PS51387"/>
    </source>
</evidence>
<dbReference type="SUPFAM" id="SSF55447">
    <property type="entry name" value="CO dehydrogenase flavoprotein C-terminal domain-like"/>
    <property type="match status" value="1"/>
</dbReference>
<dbReference type="SMART" id="SM01092">
    <property type="entry name" value="CO_deh_flav_C"/>
    <property type="match status" value="1"/>
</dbReference>